<feature type="binding site" evidence="4">
    <location>
        <position position="93"/>
    </location>
    <ligand>
        <name>Zn(2+)</name>
        <dbReference type="ChEBI" id="CHEBI:29105"/>
    </ligand>
</feature>
<dbReference type="PANTHER" id="PTHR34535">
    <property type="entry name" value="HYDROGENASE MATURATION FACTOR HYPA"/>
    <property type="match status" value="1"/>
</dbReference>
<dbReference type="GO" id="GO:0016151">
    <property type="term" value="F:nickel cation binding"/>
    <property type="evidence" value="ECO:0007669"/>
    <property type="project" value="UniProtKB-UniRule"/>
</dbReference>
<feature type="binding site" evidence="4">
    <location>
        <position position="77"/>
    </location>
    <ligand>
        <name>Zn(2+)</name>
        <dbReference type="ChEBI" id="CHEBI:29105"/>
    </ligand>
</feature>
<dbReference type="Gene3D" id="3.30.2320.80">
    <property type="match status" value="1"/>
</dbReference>
<accession>A0A930YTH8</accession>
<dbReference type="GO" id="GO:0051604">
    <property type="term" value="P:protein maturation"/>
    <property type="evidence" value="ECO:0007669"/>
    <property type="project" value="InterPro"/>
</dbReference>
<dbReference type="EMBL" id="JABZGT010000371">
    <property type="protein sequence ID" value="MBF4809663.1"/>
    <property type="molecule type" value="Genomic_DNA"/>
</dbReference>
<protein>
    <recommendedName>
        <fullName evidence="4">Hydrogenase maturation factor HypA</fullName>
    </recommendedName>
</protein>
<dbReference type="HAMAP" id="MF_00213">
    <property type="entry name" value="HypA_HybF"/>
    <property type="match status" value="1"/>
</dbReference>
<dbReference type="Proteomes" id="UP000772566">
    <property type="component" value="Unassembled WGS sequence"/>
</dbReference>
<comment type="function">
    <text evidence="4">Involved in the maturation of [NiFe] hydrogenases. Required for nickel insertion into the metal center of the hydrogenase.</text>
</comment>
<evidence type="ECO:0000313" key="6">
    <source>
        <dbReference type="Proteomes" id="UP000772566"/>
    </source>
</evidence>
<comment type="caution">
    <text evidence="5">The sequence shown here is derived from an EMBL/GenBank/DDBJ whole genome shotgun (WGS) entry which is preliminary data.</text>
</comment>
<proteinExistence type="inferred from homology"/>
<evidence type="ECO:0000256" key="1">
    <source>
        <dbReference type="ARBA" id="ARBA00022596"/>
    </source>
</evidence>
<name>A0A930YTH8_9ACTN</name>
<evidence type="ECO:0000256" key="2">
    <source>
        <dbReference type="ARBA" id="ARBA00022723"/>
    </source>
</evidence>
<dbReference type="PANTHER" id="PTHR34535:SF3">
    <property type="entry name" value="HYDROGENASE MATURATION FACTOR HYPA"/>
    <property type="match status" value="1"/>
</dbReference>
<organism evidence="5 6">
    <name type="scientific">Lancefieldella parvula</name>
    <dbReference type="NCBI Taxonomy" id="1382"/>
    <lineage>
        <taxon>Bacteria</taxon>
        <taxon>Bacillati</taxon>
        <taxon>Actinomycetota</taxon>
        <taxon>Coriobacteriia</taxon>
        <taxon>Coriobacteriales</taxon>
        <taxon>Atopobiaceae</taxon>
        <taxon>Lancefieldella</taxon>
    </lineage>
</organism>
<comment type="similarity">
    <text evidence="4">Belongs to the HypA/HybF family.</text>
</comment>
<evidence type="ECO:0000256" key="3">
    <source>
        <dbReference type="ARBA" id="ARBA00022833"/>
    </source>
</evidence>
<sequence>MHELGIAFYLIDMVEDLGKQNNLTSVARVKLQLGEVSGVVPTYLLDVWRWAADRTELLHGAQLEIEEVPALTQCLSCNKTYATVTYGRKCPYCSSEKTELIQGLEIELAEIEAT</sequence>
<evidence type="ECO:0000256" key="4">
    <source>
        <dbReference type="HAMAP-Rule" id="MF_00213"/>
    </source>
</evidence>
<dbReference type="InterPro" id="IPR000688">
    <property type="entry name" value="HypA/HybF"/>
</dbReference>
<dbReference type="PIRSF" id="PIRSF004761">
    <property type="entry name" value="Hydrgn_mat_HypA"/>
    <property type="match status" value="1"/>
</dbReference>
<evidence type="ECO:0000313" key="5">
    <source>
        <dbReference type="EMBL" id="MBF4809663.1"/>
    </source>
</evidence>
<dbReference type="GO" id="GO:0008270">
    <property type="term" value="F:zinc ion binding"/>
    <property type="evidence" value="ECO:0007669"/>
    <property type="project" value="UniProtKB-UniRule"/>
</dbReference>
<keyword evidence="3 4" id="KW-0862">Zinc</keyword>
<feature type="binding site" evidence="4">
    <location>
        <position position="90"/>
    </location>
    <ligand>
        <name>Zn(2+)</name>
        <dbReference type="ChEBI" id="CHEBI:29105"/>
    </ligand>
</feature>
<dbReference type="AlphaFoldDB" id="A0A930YTH8"/>
<feature type="binding site" evidence="4">
    <location>
        <position position="74"/>
    </location>
    <ligand>
        <name>Zn(2+)</name>
        <dbReference type="ChEBI" id="CHEBI:29105"/>
    </ligand>
</feature>
<keyword evidence="1 4" id="KW-0533">Nickel</keyword>
<keyword evidence="2 4" id="KW-0479">Metal-binding</keyword>
<gene>
    <name evidence="4" type="primary">hypA</name>
    <name evidence="5" type="ORF">HXK23_05535</name>
</gene>
<dbReference type="Pfam" id="PF01155">
    <property type="entry name" value="HypA"/>
    <property type="match status" value="1"/>
</dbReference>
<reference evidence="5" key="1">
    <citation type="submission" date="2020-04" db="EMBL/GenBank/DDBJ databases">
        <title>Deep metagenomics examines the oral microbiome during advanced dental caries in children, revealing novel taxa and co-occurrences with host molecules.</title>
        <authorList>
            <person name="Baker J.L."/>
            <person name="Morton J.T."/>
            <person name="Dinis M."/>
            <person name="Alvarez R."/>
            <person name="Tran N.C."/>
            <person name="Knight R."/>
            <person name="Edlund A."/>
        </authorList>
    </citation>
    <scope>NUCLEOTIDE SEQUENCE</scope>
    <source>
        <strain evidence="5">JCVI_22A_bin.2</strain>
    </source>
</reference>
<feature type="binding site" evidence="4">
    <location>
        <position position="2"/>
    </location>
    <ligand>
        <name>Ni(2+)</name>
        <dbReference type="ChEBI" id="CHEBI:49786"/>
    </ligand>
</feature>